<name>A0ACC0Z9H8_9ROSI</name>
<gene>
    <name evidence="1" type="ORF">Pint_05364</name>
</gene>
<reference evidence="2" key="1">
    <citation type="journal article" date="2023" name="G3 (Bethesda)">
        <title>Genome assembly and association tests identify interacting loci associated with vigor, precocity, and sex in interspecific pistachio rootstocks.</title>
        <authorList>
            <person name="Palmer W."/>
            <person name="Jacygrad E."/>
            <person name="Sagayaradj S."/>
            <person name="Cavanaugh K."/>
            <person name="Han R."/>
            <person name="Bertier L."/>
            <person name="Beede B."/>
            <person name="Kafkas S."/>
            <person name="Golino D."/>
            <person name="Preece J."/>
            <person name="Michelmore R."/>
        </authorList>
    </citation>
    <scope>NUCLEOTIDE SEQUENCE [LARGE SCALE GENOMIC DNA]</scope>
</reference>
<comment type="caution">
    <text evidence="1">The sequence shown here is derived from an EMBL/GenBank/DDBJ whole genome shotgun (WGS) entry which is preliminary data.</text>
</comment>
<dbReference type="Proteomes" id="UP001163603">
    <property type="component" value="Chromosome 3"/>
</dbReference>
<organism evidence="1 2">
    <name type="scientific">Pistacia integerrima</name>
    <dbReference type="NCBI Taxonomy" id="434235"/>
    <lineage>
        <taxon>Eukaryota</taxon>
        <taxon>Viridiplantae</taxon>
        <taxon>Streptophyta</taxon>
        <taxon>Embryophyta</taxon>
        <taxon>Tracheophyta</taxon>
        <taxon>Spermatophyta</taxon>
        <taxon>Magnoliopsida</taxon>
        <taxon>eudicotyledons</taxon>
        <taxon>Gunneridae</taxon>
        <taxon>Pentapetalae</taxon>
        <taxon>rosids</taxon>
        <taxon>malvids</taxon>
        <taxon>Sapindales</taxon>
        <taxon>Anacardiaceae</taxon>
        <taxon>Pistacia</taxon>
    </lineage>
</organism>
<protein>
    <submittedName>
        <fullName evidence="1">Uncharacterized protein</fullName>
    </submittedName>
</protein>
<proteinExistence type="predicted"/>
<dbReference type="EMBL" id="CM047738">
    <property type="protein sequence ID" value="KAJ0047013.1"/>
    <property type="molecule type" value="Genomic_DNA"/>
</dbReference>
<evidence type="ECO:0000313" key="2">
    <source>
        <dbReference type="Proteomes" id="UP001163603"/>
    </source>
</evidence>
<keyword evidence="2" id="KW-1185">Reference proteome</keyword>
<sequence length="758" mass="86726">MLLNMLRRRWLLSPPHPPLSVRVLSLLATFLERLVSASASSHQPCCVDYYIKETCYNTESLISNGQRAIAFWAGQMEEAAILAFEYGNNLGLAYQLTNDVLDFTGTPAILSRNLTFNSSSGSNFDARFVEKDDFDESTDGYDKDSGDLSFFGSHHGDIKKNKKSKFDRFDKVEDSDEELEDGEHDSDCDDNFTVLDSFDKNCLNKDDIRRVEVEEDELRHPLVREVCRLIELRSAWSPKHEEELRHLLRSLKSWQVCAVLRSQADERVALKFFYWADRQWRYRHDTIVYYVILEVLSKTKLCQGAKRVLRLMARRGINCRPEAFSYVMVAYSRAGKLRNAMQILTMMQKAGVKPDLLICNTAVHVLVVGNKLEKALRFVKRMQLVGITPNVVTYNSLIKGYCDLQCIEDAMELITEMPFKGCSPDKVSYFTVMGFLCKEKRIKEVRDLMEKMVNDSNLLHDQVTYGTLIHMLSKHGHGDEALEFLKEAEDKGFHVDKVAYSAIIHSFCKDGRIEEAKELSLCQDGKINEAKKFMEECLNKGCAVNVVNFTTVIHGFCQKDDLDAALSLLDDMYLSNKHPDVVTYTTIIDALGKKGRIEEATELSNRMLQKGLVPTAVTYRTIIHRYCQMGRVEDLLGLLEKMLLRQKCRTAYNQVIEKLCSFGNLEEADKLLSKVLRTASKVDASTCHVLMESYLRKGIPLSAYKVACRMFNRSLIPDLKLCEKVSKRLVFEGKSEEADNLMLRFVERGKIQPQNQEH</sequence>
<accession>A0ACC0Z9H8</accession>
<evidence type="ECO:0000313" key="1">
    <source>
        <dbReference type="EMBL" id="KAJ0047013.1"/>
    </source>
</evidence>